<comment type="caution">
    <text evidence="1">The sequence shown here is derived from an EMBL/GenBank/DDBJ whole genome shotgun (WGS) entry which is preliminary data.</text>
</comment>
<accession>A0ACC5T228</accession>
<evidence type="ECO:0000313" key="2">
    <source>
        <dbReference type="Proteomes" id="UP000823773"/>
    </source>
</evidence>
<evidence type="ECO:0000313" key="1">
    <source>
        <dbReference type="EMBL" id="MBP1875181.1"/>
    </source>
</evidence>
<protein>
    <submittedName>
        <fullName evidence="1">Uncharacterized protein</fullName>
    </submittedName>
</protein>
<sequence length="70" mass="7893">MTAPALTSQKSQIAAFPHVSHEKCHFGFTFEIRELLKIFNNLDTPCQSESEFVNHLMAASKSGNDWIRIA</sequence>
<reference evidence="1" key="1">
    <citation type="submission" date="2021-03" db="EMBL/GenBank/DDBJ databases">
        <title>Genomic Encyclopedia of Type Strains, Phase IV (KMG-IV): sequencing the most valuable type-strain genomes for metagenomic binning, comparative biology and taxonomic classification.</title>
        <authorList>
            <person name="Goeker M."/>
        </authorList>
    </citation>
    <scope>NUCLEOTIDE SEQUENCE</scope>
    <source>
        <strain evidence="1">DSM 18131</strain>
    </source>
</reference>
<keyword evidence="2" id="KW-1185">Reference proteome</keyword>
<organism evidence="1 2">
    <name type="scientific">Ensifer adhaerens</name>
    <name type="common">Sinorhizobium morelense</name>
    <dbReference type="NCBI Taxonomy" id="106592"/>
    <lineage>
        <taxon>Bacteria</taxon>
        <taxon>Pseudomonadati</taxon>
        <taxon>Pseudomonadota</taxon>
        <taxon>Alphaproteobacteria</taxon>
        <taxon>Hyphomicrobiales</taxon>
        <taxon>Rhizobiaceae</taxon>
        <taxon>Sinorhizobium/Ensifer group</taxon>
        <taxon>Ensifer</taxon>
    </lineage>
</organism>
<name>A0ACC5T228_ENSAD</name>
<proteinExistence type="predicted"/>
<gene>
    <name evidence="1" type="ORF">J2Z19_004914</name>
</gene>
<dbReference type="Proteomes" id="UP000823773">
    <property type="component" value="Unassembled WGS sequence"/>
</dbReference>
<dbReference type="EMBL" id="JAGGJR010000009">
    <property type="protein sequence ID" value="MBP1875181.1"/>
    <property type="molecule type" value="Genomic_DNA"/>
</dbReference>